<gene>
    <name evidence="2" type="ORF">A1355_04495</name>
</gene>
<dbReference type="RefSeq" id="WP_064028064.1">
    <property type="nucleotide sequence ID" value="NZ_LUUK01000159.1"/>
</dbReference>
<dbReference type="InterPro" id="IPR004843">
    <property type="entry name" value="Calcineurin-like_PHP"/>
</dbReference>
<protein>
    <submittedName>
        <fullName evidence="2">Metallophosphoesterase</fullName>
    </submittedName>
</protein>
<dbReference type="Gene3D" id="3.60.21.10">
    <property type="match status" value="1"/>
</dbReference>
<reference evidence="3" key="1">
    <citation type="submission" date="2016-03" db="EMBL/GenBank/DDBJ databases">
        <authorList>
            <person name="Heylen K."/>
            <person name="De Vos P."/>
            <person name="Vekeman B."/>
        </authorList>
    </citation>
    <scope>NUCLEOTIDE SEQUENCE [LARGE SCALE GENOMIC DNA]</scope>
    <source>
        <strain evidence="3">R-45383</strain>
    </source>
</reference>
<keyword evidence="3" id="KW-1185">Reference proteome</keyword>
<dbReference type="PANTHER" id="PTHR37844">
    <property type="entry name" value="SER/THR PROTEIN PHOSPHATASE SUPERFAMILY (AFU_ORTHOLOGUE AFUA_1G14840)"/>
    <property type="match status" value="1"/>
</dbReference>
<dbReference type="STRING" id="702114.A1355_04495"/>
<dbReference type="SUPFAM" id="SSF56300">
    <property type="entry name" value="Metallo-dependent phosphatases"/>
    <property type="match status" value="1"/>
</dbReference>
<dbReference type="Proteomes" id="UP000077628">
    <property type="component" value="Unassembled WGS sequence"/>
</dbReference>
<organism evidence="2 3">
    <name type="scientific">Methylomonas koyamae</name>
    <dbReference type="NCBI Taxonomy" id="702114"/>
    <lineage>
        <taxon>Bacteria</taxon>
        <taxon>Pseudomonadati</taxon>
        <taxon>Pseudomonadota</taxon>
        <taxon>Gammaproteobacteria</taxon>
        <taxon>Methylococcales</taxon>
        <taxon>Methylococcaceae</taxon>
        <taxon>Methylomonas</taxon>
    </lineage>
</organism>
<evidence type="ECO:0000313" key="3">
    <source>
        <dbReference type="Proteomes" id="UP000077628"/>
    </source>
</evidence>
<dbReference type="Pfam" id="PF00149">
    <property type="entry name" value="Metallophos"/>
    <property type="match status" value="1"/>
</dbReference>
<dbReference type="PANTHER" id="PTHR37844:SF2">
    <property type="entry name" value="SER_THR PROTEIN PHOSPHATASE SUPERFAMILY (AFU_ORTHOLOGUE AFUA_1G14840)"/>
    <property type="match status" value="1"/>
</dbReference>
<dbReference type="EMBL" id="LUUK01000159">
    <property type="protein sequence ID" value="OAI19298.1"/>
    <property type="molecule type" value="Genomic_DNA"/>
</dbReference>
<evidence type="ECO:0000313" key="2">
    <source>
        <dbReference type="EMBL" id="OAI19298.1"/>
    </source>
</evidence>
<dbReference type="GO" id="GO:0016787">
    <property type="term" value="F:hydrolase activity"/>
    <property type="evidence" value="ECO:0007669"/>
    <property type="project" value="InterPro"/>
</dbReference>
<evidence type="ECO:0000259" key="1">
    <source>
        <dbReference type="Pfam" id="PF00149"/>
    </source>
</evidence>
<comment type="caution">
    <text evidence="2">The sequence shown here is derived from an EMBL/GenBank/DDBJ whole genome shotgun (WGS) entry which is preliminary data.</text>
</comment>
<dbReference type="InterPro" id="IPR029052">
    <property type="entry name" value="Metallo-depent_PP-like"/>
</dbReference>
<proteinExistence type="predicted"/>
<dbReference type="OrthoDB" id="356681at2"/>
<name>A0A177NMI5_9GAMM</name>
<dbReference type="AlphaFoldDB" id="A0A177NMI5"/>
<feature type="domain" description="Calcineurin-like phosphoesterase" evidence="1">
    <location>
        <begin position="11"/>
        <end position="207"/>
    </location>
</feature>
<accession>A0A177NMI5</accession>
<sequence>MLINYFSDVHLEFGEQAAPETDADIIVAAGDIGVFDQGVAWLKALNKPVIYVAGNHEFYGYEYRQVLEMLRRECAGSQIHFLEKDQFVFQGVRFIGCTLWTDLFSEGDEKANALQKTLNDFRRISFEDQAFSPYQFSALHADAKSWLEARLAEPYAGKTVVVTHHAPTEWSWIGSPKVLKRLAYCNDLKPLFHEYEIAAWFHGHVHNLGDYRIADARILSNTRGYLGRKTVEGFDINKTIEI</sequence>